<dbReference type="EMBL" id="NKUJ01000679">
    <property type="protein sequence ID" value="RMJ00597.1"/>
    <property type="molecule type" value="Genomic_DNA"/>
</dbReference>
<dbReference type="Pfam" id="PF13641">
    <property type="entry name" value="Glyco_tranf_2_3"/>
    <property type="match status" value="1"/>
</dbReference>
<feature type="transmembrane region" description="Helical" evidence="2">
    <location>
        <begin position="196"/>
        <end position="219"/>
    </location>
</feature>
<evidence type="ECO:0000313" key="3">
    <source>
        <dbReference type="EMBL" id="RMJ00597.1"/>
    </source>
</evidence>
<dbReference type="Proteomes" id="UP000277212">
    <property type="component" value="Unassembled WGS sequence"/>
</dbReference>
<dbReference type="InterPro" id="IPR029044">
    <property type="entry name" value="Nucleotide-diphossugar_trans"/>
</dbReference>
<feature type="compositionally biased region" description="Acidic residues" evidence="1">
    <location>
        <begin position="633"/>
        <end position="650"/>
    </location>
</feature>
<dbReference type="OrthoDB" id="4845846at2759"/>
<dbReference type="SUPFAM" id="SSF53448">
    <property type="entry name" value="Nucleotide-diphospho-sugar transferases"/>
    <property type="match status" value="1"/>
</dbReference>
<keyword evidence="2" id="KW-0472">Membrane</keyword>
<comment type="caution">
    <text evidence="3">The sequence shown here is derived from an EMBL/GenBank/DDBJ whole genome shotgun (WGS) entry which is preliminary data.</text>
</comment>
<feature type="compositionally biased region" description="Gly residues" evidence="1">
    <location>
        <begin position="619"/>
        <end position="629"/>
    </location>
</feature>
<accession>A0A3M2R5R1</accession>
<feature type="region of interest" description="Disordered" evidence="1">
    <location>
        <begin position="617"/>
        <end position="700"/>
    </location>
</feature>
<reference evidence="3 4" key="1">
    <citation type="submission" date="2017-06" db="EMBL/GenBank/DDBJ databases">
        <title>Comparative genomic analysis of Ambrosia Fusariam Clade fungi.</title>
        <authorList>
            <person name="Stajich J.E."/>
            <person name="Carrillo J."/>
            <person name="Kijimoto T."/>
            <person name="Eskalen A."/>
            <person name="O'Donnell K."/>
            <person name="Kasson M."/>
        </authorList>
    </citation>
    <scope>NUCLEOTIDE SEQUENCE [LARGE SCALE GENOMIC DNA]</scope>
    <source>
        <strain evidence="3">UCR3666</strain>
    </source>
</reference>
<protein>
    <submittedName>
        <fullName evidence="3">Uncharacterized protein</fullName>
    </submittedName>
</protein>
<keyword evidence="2" id="KW-1133">Transmembrane helix</keyword>
<dbReference type="Gene3D" id="3.90.550.10">
    <property type="entry name" value="Spore Coat Polysaccharide Biosynthesis Protein SpsA, Chain A"/>
    <property type="match status" value="1"/>
</dbReference>
<sequence>MHLEPPPPVKQFAIPNGIIQNAVSGQSLQPNYRQQQTHLESLPRSVLVRGASVSGGIFRSLSVVRTADVKWTSGPGPGRRRLNRSSSLSSIVREGSFRIEDVAQAPSPAIHSLFGFTNPYLDINTPGSQDAILPAPDELPPLPLVPPLAHNTSGLARSLSRAISKRRTRRGSIYEVYEKAKVRGAKIKRQKWTQLAFEYTIYTLLLCFIYFVLVGMPLWRGAVWWLFYAVEEKMIVSGGYTIMIGVAALYTYAPLVILFEPGYPPVERPTGTDQSVRETALLIPCYKAANIIGPTLEAAVKIFPPQNIFVIANGNSPQPLDNTEDICKPYGVNHIWSPVGSKIVAQFVGCYAAKHFKNVLLIDDDCALPPNFPIVGDRLRDKVMCIGYTIKSVGPDSSRGTLCQQAQDLEYKISGLQRALAGKLGSATFPHGAISLWDRIFLVQTFHDHVGFSVSEDWFMGHSCRRLGGRIQMCTSVFVETETPVNLAPIHKCKHRTKDQSGCCLELDRFTDVSVRRWLRSRFTDRPYKAPFELVSQSRSERTYRAEFKRCVCFWLRVWRLPRAVSRSITGRTFSTHQRRMLEELWLDSCWTSCDDEDENADNAGGESPFWLREASLGSGLGYGEGGPQGVKEEEEEDNGSEFSESEDTASDAPYGESSSDEEDGSDSQWYGGSGNRNSGHDGPEPGSHTAPSGETDDSCDPSVDTVLRFCYEMVTEHFEDGMASSTLLVYFSAVRGVSGQEGNEYLGPARYTPILSRLIYCTRLIFLEAILPLRTYTSAGFAARPRYGHLSALNAVRVDQMCDGTMSPLGEFLSPLAYGLTLQRSEGPTWHFDWSDDGQTISWDGDTRLSMGQFRSLAHEAFRQATVQARRLMYDSEPEDPKMGSLRDRLSSTTPGYSFLTDPQNKLGELYLTVFMRACIAPVDGLLHRRHGESHGSWDVDAAHAYLHGHDAFLKNLMVLEQLDSGQAARVSELLILEHMNTRSRLRGIGIFGGQMFSITRHNKARLTTNREFQVARFFSPQVATLMYRYLVYIRPTAYAILRQCFRHEPVRTLIFTPASKGTGWTTKVFTEELKRLSRDALGTEMEIGVRLYRQLSIAITERHVRGALPTFDRFDDVTEAGDPDVAFAWQSGHPMQRHSTYGLDGAFPDKLQPSLLRLYARCSGKWHSFLMIGPEAPPADDSPSVRSDADTILSRQDSGQALNAKKRKPISISSPRTPSQTSRKRQRRGSSNTAGTETLLSNPSSSQRPCTLPEDRRVINPSRPQPLAAIGAGNSGIDSDKGKFQSYGTLVHLTEFNILVCYDLEAPIKLEADEVVALLDSLEKENA</sequence>
<gene>
    <name evidence="3" type="ORF">CDV36_015851</name>
</gene>
<evidence type="ECO:0000313" key="4">
    <source>
        <dbReference type="Proteomes" id="UP000277212"/>
    </source>
</evidence>
<name>A0A3M2R5R1_9HYPO</name>
<feature type="compositionally biased region" description="Polar residues" evidence="1">
    <location>
        <begin position="1231"/>
        <end position="1251"/>
    </location>
</feature>
<evidence type="ECO:0000256" key="2">
    <source>
        <dbReference type="SAM" id="Phobius"/>
    </source>
</evidence>
<evidence type="ECO:0000256" key="1">
    <source>
        <dbReference type="SAM" id="MobiDB-lite"/>
    </source>
</evidence>
<keyword evidence="2" id="KW-0812">Transmembrane</keyword>
<keyword evidence="4" id="KW-1185">Reference proteome</keyword>
<feature type="region of interest" description="Disordered" evidence="1">
    <location>
        <begin position="1197"/>
        <end position="1276"/>
    </location>
</feature>
<proteinExistence type="predicted"/>
<dbReference type="STRING" id="2010991.A0A3M2R5R1"/>
<feature type="transmembrane region" description="Helical" evidence="2">
    <location>
        <begin position="239"/>
        <end position="259"/>
    </location>
</feature>
<feature type="compositionally biased region" description="Polar residues" evidence="1">
    <location>
        <begin position="1213"/>
        <end position="1223"/>
    </location>
</feature>
<organism evidence="3 4">
    <name type="scientific">Fusarium kuroshium</name>
    <dbReference type="NCBI Taxonomy" id="2010991"/>
    <lineage>
        <taxon>Eukaryota</taxon>
        <taxon>Fungi</taxon>
        <taxon>Dikarya</taxon>
        <taxon>Ascomycota</taxon>
        <taxon>Pezizomycotina</taxon>
        <taxon>Sordariomycetes</taxon>
        <taxon>Hypocreomycetidae</taxon>
        <taxon>Hypocreales</taxon>
        <taxon>Nectriaceae</taxon>
        <taxon>Fusarium</taxon>
        <taxon>Fusarium solani species complex</taxon>
    </lineage>
</organism>